<dbReference type="Pfam" id="PF01614">
    <property type="entry name" value="IclR_C"/>
    <property type="match status" value="1"/>
</dbReference>
<keyword evidence="2" id="KW-0238">DNA-binding</keyword>
<dbReference type="InterPro" id="IPR050707">
    <property type="entry name" value="HTH_MetabolicPath_Reg"/>
</dbReference>
<dbReference type="InterPro" id="IPR005471">
    <property type="entry name" value="Tscrpt_reg_IclR_N"/>
</dbReference>
<dbReference type="Proteomes" id="UP001620597">
    <property type="component" value="Unassembled WGS sequence"/>
</dbReference>
<organism evidence="6 7">
    <name type="scientific">Oceanobacter antarcticus</name>
    <dbReference type="NCBI Taxonomy" id="3133425"/>
    <lineage>
        <taxon>Bacteria</taxon>
        <taxon>Pseudomonadati</taxon>
        <taxon>Pseudomonadota</taxon>
        <taxon>Gammaproteobacteria</taxon>
        <taxon>Oceanospirillales</taxon>
        <taxon>Oceanospirillaceae</taxon>
        <taxon>Oceanobacter</taxon>
    </lineage>
</organism>
<evidence type="ECO:0000256" key="2">
    <source>
        <dbReference type="ARBA" id="ARBA00023125"/>
    </source>
</evidence>
<dbReference type="Gene3D" id="3.30.450.40">
    <property type="match status" value="1"/>
</dbReference>
<keyword evidence="7" id="KW-1185">Reference proteome</keyword>
<dbReference type="RefSeq" id="WP_416206143.1">
    <property type="nucleotide sequence ID" value="NZ_JBBKTX010000013.1"/>
</dbReference>
<dbReference type="InterPro" id="IPR036388">
    <property type="entry name" value="WH-like_DNA-bd_sf"/>
</dbReference>
<dbReference type="PANTHER" id="PTHR30136">
    <property type="entry name" value="HELIX-TURN-HELIX TRANSCRIPTIONAL REGULATOR, ICLR FAMILY"/>
    <property type="match status" value="1"/>
</dbReference>
<dbReference type="PANTHER" id="PTHR30136:SF34">
    <property type="entry name" value="TRANSCRIPTIONAL REGULATOR"/>
    <property type="match status" value="1"/>
</dbReference>
<dbReference type="EMBL" id="JBBKTX010000013">
    <property type="protein sequence ID" value="MFK4753059.1"/>
    <property type="molecule type" value="Genomic_DNA"/>
</dbReference>
<reference evidence="6 7" key="1">
    <citation type="submission" date="2024-03" db="EMBL/GenBank/DDBJ databases">
        <title>High-quality draft genome sequence of Oceanobacter sp. wDCs-4.</title>
        <authorList>
            <person name="Dong C."/>
        </authorList>
    </citation>
    <scope>NUCLEOTIDE SEQUENCE [LARGE SCALE GENOMIC DNA]</scope>
    <source>
        <strain evidence="7">wDCs-4</strain>
    </source>
</reference>
<keyword evidence="3" id="KW-0804">Transcription</keyword>
<dbReference type="InterPro" id="IPR014757">
    <property type="entry name" value="Tscrpt_reg_IclR_C"/>
</dbReference>
<keyword evidence="1" id="KW-0805">Transcription regulation</keyword>
<evidence type="ECO:0000259" key="5">
    <source>
        <dbReference type="PROSITE" id="PS51078"/>
    </source>
</evidence>
<evidence type="ECO:0000259" key="4">
    <source>
        <dbReference type="PROSITE" id="PS51077"/>
    </source>
</evidence>
<proteinExistence type="predicted"/>
<evidence type="ECO:0000256" key="3">
    <source>
        <dbReference type="ARBA" id="ARBA00023163"/>
    </source>
</evidence>
<dbReference type="InterPro" id="IPR029016">
    <property type="entry name" value="GAF-like_dom_sf"/>
</dbReference>
<comment type="caution">
    <text evidence="6">The sequence shown here is derived from an EMBL/GenBank/DDBJ whole genome shotgun (WGS) entry which is preliminary data.</text>
</comment>
<feature type="domain" description="IclR-ED" evidence="5">
    <location>
        <begin position="72"/>
        <end position="255"/>
    </location>
</feature>
<protein>
    <submittedName>
        <fullName evidence="6">IclR family transcriptional regulator C-terminal domain-containing protein</fullName>
    </submittedName>
</protein>
<feature type="domain" description="HTH iclR-type" evidence="4">
    <location>
        <begin position="11"/>
        <end position="71"/>
    </location>
</feature>
<dbReference type="SUPFAM" id="SSF46785">
    <property type="entry name" value="Winged helix' DNA-binding domain"/>
    <property type="match status" value="1"/>
</dbReference>
<accession>A0ABW8NJA8</accession>
<dbReference type="SMART" id="SM00346">
    <property type="entry name" value="HTH_ICLR"/>
    <property type="match status" value="1"/>
</dbReference>
<dbReference type="InterPro" id="IPR036390">
    <property type="entry name" value="WH_DNA-bd_sf"/>
</dbReference>
<evidence type="ECO:0000256" key="1">
    <source>
        <dbReference type="ARBA" id="ARBA00023015"/>
    </source>
</evidence>
<dbReference type="PROSITE" id="PS51077">
    <property type="entry name" value="HTH_ICLR"/>
    <property type="match status" value="1"/>
</dbReference>
<evidence type="ECO:0000313" key="6">
    <source>
        <dbReference type="EMBL" id="MFK4753059.1"/>
    </source>
</evidence>
<name>A0ABW8NJA8_9GAMM</name>
<dbReference type="SUPFAM" id="SSF55781">
    <property type="entry name" value="GAF domain-like"/>
    <property type="match status" value="1"/>
</dbReference>
<dbReference type="Gene3D" id="1.10.10.10">
    <property type="entry name" value="Winged helix-like DNA-binding domain superfamily/Winged helix DNA-binding domain"/>
    <property type="match status" value="1"/>
</dbReference>
<gene>
    <name evidence="6" type="ORF">WG929_11615</name>
</gene>
<sequence>MFENYNEKDISMTFVKGLEVLAAFNGRDRAMTIPDIATKTGLNRTVARRLVLTLQYLGYLECNNRVYKLTPKILGLAGEFLQGRDIGKHVTPILRSYSQTLGDSISFAMLDGVEAIYVAHSPGDPGMITQGFTVGYRLPLHATGIGRVLVAFSPVDRQDQLLQQAPRTAYTEATRTRVDDLRADLKKTRMNGYALVSNEFEQGVTSLAVPVMRSGQVLVGALGIVGPTPRFEDTNALFERVLMLRECAESIAVFA</sequence>
<evidence type="ECO:0000313" key="7">
    <source>
        <dbReference type="Proteomes" id="UP001620597"/>
    </source>
</evidence>
<dbReference type="PROSITE" id="PS51078">
    <property type="entry name" value="ICLR_ED"/>
    <property type="match status" value="1"/>
</dbReference>
<dbReference type="Pfam" id="PF09339">
    <property type="entry name" value="HTH_IclR"/>
    <property type="match status" value="1"/>
</dbReference>